<protein>
    <submittedName>
        <fullName evidence="1">Uncharacterized protein</fullName>
    </submittedName>
</protein>
<evidence type="ECO:0000313" key="2">
    <source>
        <dbReference type="Proteomes" id="UP001389717"/>
    </source>
</evidence>
<accession>A0ABU9KAV8</accession>
<comment type="caution">
    <text evidence="1">The sequence shown here is derived from an EMBL/GenBank/DDBJ whole genome shotgun (WGS) entry which is preliminary data.</text>
</comment>
<dbReference type="Proteomes" id="UP001389717">
    <property type="component" value="Unassembled WGS sequence"/>
</dbReference>
<keyword evidence="2" id="KW-1185">Reference proteome</keyword>
<organism evidence="1 2">
    <name type="scientific">Rossellomorea oryzaecorticis</name>
    <dbReference type="NCBI Taxonomy" id="1396505"/>
    <lineage>
        <taxon>Bacteria</taxon>
        <taxon>Bacillati</taxon>
        <taxon>Bacillota</taxon>
        <taxon>Bacilli</taxon>
        <taxon>Bacillales</taxon>
        <taxon>Bacillaceae</taxon>
        <taxon>Rossellomorea</taxon>
    </lineage>
</organism>
<gene>
    <name evidence="1" type="ORF">AAEO50_13220</name>
</gene>
<sequence>MKLICSQAYMKQERLIEDNQQYTVETEEYLYLYTDKIVTPKRSFTMQQVWDVTKKHLSSHYTFLYLHTIEGVLTFIVKSSPDHFISNYRKVKEKI</sequence>
<evidence type="ECO:0000313" key="1">
    <source>
        <dbReference type="EMBL" id="MEL3973242.1"/>
    </source>
</evidence>
<dbReference type="EMBL" id="JBBYAF010000025">
    <property type="protein sequence ID" value="MEL3973242.1"/>
    <property type="molecule type" value="Genomic_DNA"/>
</dbReference>
<name>A0ABU9KAV8_9BACI</name>
<proteinExistence type="predicted"/>
<reference evidence="1 2" key="1">
    <citation type="submission" date="2024-04" db="EMBL/GenBank/DDBJ databases">
        <title>Bacillus oryzaecorticis sp. nov., a moderately halophilic bacterium isolated from rice husks.</title>
        <authorList>
            <person name="Zhu H.-S."/>
        </authorList>
    </citation>
    <scope>NUCLEOTIDE SEQUENCE [LARGE SCALE GENOMIC DNA]</scope>
    <source>
        <strain evidence="1 2">ZC255</strain>
    </source>
</reference>
<dbReference type="RefSeq" id="WP_341984376.1">
    <property type="nucleotide sequence ID" value="NZ_JBBYAF010000025.1"/>
</dbReference>